<keyword evidence="3" id="KW-1185">Reference proteome</keyword>
<feature type="region of interest" description="Disordered" evidence="1">
    <location>
        <begin position="123"/>
        <end position="156"/>
    </location>
</feature>
<dbReference type="RefSeq" id="XP_025599021.1">
    <property type="nucleotide sequence ID" value="XM_025739690.1"/>
</dbReference>
<dbReference type="PROSITE" id="PS51257">
    <property type="entry name" value="PROKAR_LIPOPROTEIN"/>
    <property type="match status" value="1"/>
</dbReference>
<organism evidence="2 3">
    <name type="scientific">Tilletiopsis washingtonensis</name>
    <dbReference type="NCBI Taxonomy" id="58919"/>
    <lineage>
        <taxon>Eukaryota</taxon>
        <taxon>Fungi</taxon>
        <taxon>Dikarya</taxon>
        <taxon>Basidiomycota</taxon>
        <taxon>Ustilaginomycotina</taxon>
        <taxon>Exobasidiomycetes</taxon>
        <taxon>Entylomatales</taxon>
        <taxon>Entylomatales incertae sedis</taxon>
        <taxon>Tilletiopsis</taxon>
    </lineage>
</organism>
<reference evidence="2 3" key="1">
    <citation type="journal article" date="2018" name="Mol. Biol. Evol.">
        <title>Broad Genomic Sampling Reveals a Smut Pathogenic Ancestry of the Fungal Clade Ustilaginomycotina.</title>
        <authorList>
            <person name="Kijpornyongpan T."/>
            <person name="Mondo S.J."/>
            <person name="Barry K."/>
            <person name="Sandor L."/>
            <person name="Lee J."/>
            <person name="Lipzen A."/>
            <person name="Pangilinan J."/>
            <person name="LaButti K."/>
            <person name="Hainaut M."/>
            <person name="Henrissat B."/>
            <person name="Grigoriev I.V."/>
            <person name="Spatafora J.W."/>
            <person name="Aime M.C."/>
        </authorList>
    </citation>
    <scope>NUCLEOTIDE SEQUENCE [LARGE SCALE GENOMIC DNA]</scope>
    <source>
        <strain evidence="2 3">MCA 4186</strain>
    </source>
</reference>
<evidence type="ECO:0000313" key="2">
    <source>
        <dbReference type="EMBL" id="PWN98742.1"/>
    </source>
</evidence>
<dbReference type="Proteomes" id="UP000245946">
    <property type="component" value="Unassembled WGS sequence"/>
</dbReference>
<gene>
    <name evidence="2" type="ORF">FA09DRAFT_250075</name>
</gene>
<evidence type="ECO:0000256" key="1">
    <source>
        <dbReference type="SAM" id="MobiDB-lite"/>
    </source>
</evidence>
<accession>A0A316ZCT4</accession>
<protein>
    <submittedName>
        <fullName evidence="2">Uncharacterized protein</fullName>
    </submittedName>
</protein>
<name>A0A316ZCT4_9BASI</name>
<dbReference type="AlphaFoldDB" id="A0A316ZCT4"/>
<sequence length="156" mass="16697">MQSLPRTCSPAVSSSLGCCCSWASHAEPCDRASPTRLRAASLLGAGILIGVSPSAILIDLNGRTRAVCCFCRLLRTINSASRSSLERLAAVLPERPQRGKTQCAQARATLNFLPSATGTYAHRQARRTPRCSRQMQCESGAASERAWPPSPTKGRV</sequence>
<dbReference type="GeneID" id="37267236"/>
<dbReference type="EMBL" id="KZ819290">
    <property type="protein sequence ID" value="PWN98742.1"/>
    <property type="molecule type" value="Genomic_DNA"/>
</dbReference>
<evidence type="ECO:0000313" key="3">
    <source>
        <dbReference type="Proteomes" id="UP000245946"/>
    </source>
</evidence>
<proteinExistence type="predicted"/>